<gene>
    <name evidence="1" type="ORF">NDU88_005955</name>
</gene>
<name>A0AAV7UMJ5_PLEWA</name>
<sequence>MAGRSAGVFMRCSETGKLFRLVRAANTKNRQRTWLVVTVRCLFLVFAARASRKSFPVSLQRINTPAERPAIRLWGRCQADCQFQSLTVDSKEPYPITADVFAARASRKSFPVSLQRINTPAERPAIRLWGRCQAGR</sequence>
<protein>
    <submittedName>
        <fullName evidence="1">Uncharacterized protein</fullName>
    </submittedName>
</protein>
<evidence type="ECO:0000313" key="2">
    <source>
        <dbReference type="Proteomes" id="UP001066276"/>
    </source>
</evidence>
<dbReference type="AlphaFoldDB" id="A0AAV7UMJ5"/>
<dbReference type="EMBL" id="JANPWB010000005">
    <property type="protein sequence ID" value="KAJ1189204.1"/>
    <property type="molecule type" value="Genomic_DNA"/>
</dbReference>
<organism evidence="1 2">
    <name type="scientific">Pleurodeles waltl</name>
    <name type="common">Iberian ribbed newt</name>
    <dbReference type="NCBI Taxonomy" id="8319"/>
    <lineage>
        <taxon>Eukaryota</taxon>
        <taxon>Metazoa</taxon>
        <taxon>Chordata</taxon>
        <taxon>Craniata</taxon>
        <taxon>Vertebrata</taxon>
        <taxon>Euteleostomi</taxon>
        <taxon>Amphibia</taxon>
        <taxon>Batrachia</taxon>
        <taxon>Caudata</taxon>
        <taxon>Salamandroidea</taxon>
        <taxon>Salamandridae</taxon>
        <taxon>Pleurodelinae</taxon>
        <taxon>Pleurodeles</taxon>
    </lineage>
</organism>
<proteinExistence type="predicted"/>
<keyword evidence="2" id="KW-1185">Reference proteome</keyword>
<comment type="caution">
    <text evidence="1">The sequence shown here is derived from an EMBL/GenBank/DDBJ whole genome shotgun (WGS) entry which is preliminary data.</text>
</comment>
<evidence type="ECO:0000313" key="1">
    <source>
        <dbReference type="EMBL" id="KAJ1189204.1"/>
    </source>
</evidence>
<dbReference type="Proteomes" id="UP001066276">
    <property type="component" value="Chromosome 3_1"/>
</dbReference>
<reference evidence="1" key="1">
    <citation type="journal article" date="2022" name="bioRxiv">
        <title>Sequencing and chromosome-scale assembly of the giantPleurodeles waltlgenome.</title>
        <authorList>
            <person name="Brown T."/>
            <person name="Elewa A."/>
            <person name="Iarovenko S."/>
            <person name="Subramanian E."/>
            <person name="Araus A.J."/>
            <person name="Petzold A."/>
            <person name="Susuki M."/>
            <person name="Suzuki K.-i.T."/>
            <person name="Hayashi T."/>
            <person name="Toyoda A."/>
            <person name="Oliveira C."/>
            <person name="Osipova E."/>
            <person name="Leigh N.D."/>
            <person name="Simon A."/>
            <person name="Yun M.H."/>
        </authorList>
    </citation>
    <scope>NUCLEOTIDE SEQUENCE</scope>
    <source>
        <strain evidence="1">20211129_DDA</strain>
        <tissue evidence="1">Liver</tissue>
    </source>
</reference>
<accession>A0AAV7UMJ5</accession>